<dbReference type="InterPro" id="IPR014735">
    <property type="entry name" value="Transposase_Tn5-like_N"/>
</dbReference>
<organism evidence="3 4">
    <name type="scientific">Gemmata palustris</name>
    <dbReference type="NCBI Taxonomy" id="2822762"/>
    <lineage>
        <taxon>Bacteria</taxon>
        <taxon>Pseudomonadati</taxon>
        <taxon>Planctomycetota</taxon>
        <taxon>Planctomycetia</taxon>
        <taxon>Gemmatales</taxon>
        <taxon>Gemmataceae</taxon>
        <taxon>Gemmata</taxon>
    </lineage>
</organism>
<dbReference type="InterPro" id="IPR047768">
    <property type="entry name" value="Tn5p-like"/>
</dbReference>
<accession>A0ABS5C3M7</accession>
<evidence type="ECO:0000259" key="1">
    <source>
        <dbReference type="Pfam" id="PF14706"/>
    </source>
</evidence>
<evidence type="ECO:0000313" key="2">
    <source>
        <dbReference type="EMBL" id="MBP3959456.1"/>
    </source>
</evidence>
<proteinExistence type="predicted"/>
<dbReference type="InterPro" id="IPR038215">
    <property type="entry name" value="TN5-like_N_sf"/>
</dbReference>
<dbReference type="InterPro" id="IPR012337">
    <property type="entry name" value="RNaseH-like_sf"/>
</dbReference>
<dbReference type="Gene3D" id="3.90.350.10">
    <property type="entry name" value="Transposase Inhibitor Protein From Tn5, Chain A, domain 1"/>
    <property type="match status" value="1"/>
</dbReference>
<dbReference type="InterPro" id="IPR014737">
    <property type="entry name" value="Transposase_Tn5-like_C"/>
</dbReference>
<keyword evidence="4" id="KW-1185">Reference proteome</keyword>
<dbReference type="EMBL" id="JAGKQQ010000001">
    <property type="protein sequence ID" value="MBP3959456.1"/>
    <property type="molecule type" value="Genomic_DNA"/>
</dbReference>
<protein>
    <submittedName>
        <fullName evidence="3">IS4 family transposase</fullName>
    </submittedName>
</protein>
<comment type="caution">
    <text evidence="3">The sequence shown here is derived from an EMBL/GenBank/DDBJ whole genome shotgun (WGS) entry which is preliminary data.</text>
</comment>
<dbReference type="Proteomes" id="UP000676565">
    <property type="component" value="Unassembled WGS sequence"/>
</dbReference>
<dbReference type="InterPro" id="IPR054836">
    <property type="entry name" value="Tn5_transposase"/>
</dbReference>
<sequence>MNPLPKSFGAQEFGDVELGDVRRTRRLVALADACACAPGHALPDKFHDPSGYQGALRLLRSPHVTHAAVLAPHQARTLDRAEAHTGTVLIVHDTTDLDFSGHRTLAPQLGPIGNGGGRGLLCHNSLAVDSGTGEILGLVAQQLHVRVPVGKNESRGTKRARATRESRLWTRALDEIGPAPGANRWVHVADRGADAFEFVSRLARTGERFVVRAQHDRSLGPGAKLFATARATPPVGAWELELPPTRARAGCRAQVRASLTTVTVPPPHNRKGEYPALPIRVHVVRVWEPDPGAGADPVEWLLLTSEPVTDVPGLRRVAHWYRTRWVIEEYHKGLKTGAGIERLQLDPRGALDPAIGVLSVVAVALVNLRQLASGSGGADRPAHEVVPGRWVEVLSTWRYKAPRALSAEAFVQALARLGGWIPRKQPPGWLVLWRGWTRLHAFLEFEAAIPKM</sequence>
<dbReference type="Gene3D" id="1.10.246.40">
    <property type="entry name" value="Tn5 transposase, domain 1"/>
    <property type="match status" value="1"/>
</dbReference>
<gene>
    <name evidence="2" type="ORF">J8F10_29785</name>
    <name evidence="3" type="ORF">J8F10_35490</name>
</gene>
<evidence type="ECO:0000313" key="4">
    <source>
        <dbReference type="Proteomes" id="UP000676565"/>
    </source>
</evidence>
<dbReference type="EMBL" id="JAGKQQ010000002">
    <property type="protein sequence ID" value="MBP3960559.1"/>
    <property type="molecule type" value="Genomic_DNA"/>
</dbReference>
<dbReference type="Gene3D" id="1.10.740.10">
    <property type="entry name" value="Transferase Inhibitor Protein From Tn5, Chain"/>
    <property type="match status" value="1"/>
</dbReference>
<evidence type="ECO:0000313" key="3">
    <source>
        <dbReference type="EMBL" id="MBP3960559.1"/>
    </source>
</evidence>
<dbReference type="Pfam" id="PF14706">
    <property type="entry name" value="Tnp_DNA_bind"/>
    <property type="match status" value="1"/>
</dbReference>
<dbReference type="PANTHER" id="PTHR37319:SF1">
    <property type="entry name" value="TRANSPOSASE TN5 DIMERISATION DOMAIN-CONTAINING PROTEIN"/>
    <property type="match status" value="1"/>
</dbReference>
<name>A0ABS5C3M7_9BACT</name>
<reference evidence="3 4" key="1">
    <citation type="submission" date="2021-04" db="EMBL/GenBank/DDBJ databases">
        <authorList>
            <person name="Ivanova A."/>
        </authorList>
    </citation>
    <scope>NUCLEOTIDE SEQUENCE [LARGE SCALE GENOMIC DNA]</scope>
    <source>
        <strain evidence="3 4">G18</strain>
    </source>
</reference>
<dbReference type="NCBIfam" id="NF033590">
    <property type="entry name" value="transpos_IS4_3"/>
    <property type="match status" value="1"/>
</dbReference>
<dbReference type="PANTHER" id="PTHR37319">
    <property type="entry name" value="TRANSPOSASE"/>
    <property type="match status" value="1"/>
</dbReference>
<feature type="domain" description="Transposase Tn5-like N-terminal" evidence="1">
    <location>
        <begin position="7"/>
        <end position="64"/>
    </location>
</feature>
<dbReference type="SUPFAM" id="SSF53098">
    <property type="entry name" value="Ribonuclease H-like"/>
    <property type="match status" value="1"/>
</dbReference>
<dbReference type="RefSeq" id="WP_210660113.1">
    <property type="nucleotide sequence ID" value="NZ_JAGKQQ010000001.1"/>
</dbReference>